<dbReference type="InterPro" id="IPR000772">
    <property type="entry name" value="Ricin_B_lectin"/>
</dbReference>
<protein>
    <recommendedName>
        <fullName evidence="2">Ricin B lectin domain-containing protein</fullName>
    </recommendedName>
</protein>
<evidence type="ECO:0000259" key="2">
    <source>
        <dbReference type="Pfam" id="PF00652"/>
    </source>
</evidence>
<dbReference type="KEGG" id="tasa:A1Q1_05821"/>
<dbReference type="CDD" id="cd00161">
    <property type="entry name" value="beta-trefoil_Ricin-like"/>
    <property type="match status" value="1"/>
</dbReference>
<dbReference type="SUPFAM" id="SSF50370">
    <property type="entry name" value="Ricin B-like lectins"/>
    <property type="match status" value="1"/>
</dbReference>
<dbReference type="Gene3D" id="2.80.10.50">
    <property type="match status" value="1"/>
</dbReference>
<feature type="domain" description="Ricin B lectin" evidence="2">
    <location>
        <begin position="79"/>
        <end position="200"/>
    </location>
</feature>
<dbReference type="InterPro" id="IPR035992">
    <property type="entry name" value="Ricin_B-like_lectins"/>
</dbReference>
<dbReference type="Pfam" id="PF00652">
    <property type="entry name" value="Ricin_B_lectin"/>
    <property type="match status" value="1"/>
</dbReference>
<comment type="caution">
    <text evidence="3">The sequence shown here is derived from an EMBL/GenBank/DDBJ whole genome shotgun (WGS) entry which is preliminary data.</text>
</comment>
<reference evidence="3 4" key="1">
    <citation type="journal article" date="2012" name="Eukaryot. Cell">
        <title>Draft genome sequence of CBS 2479, the standard type strain of Trichosporon asahii.</title>
        <authorList>
            <person name="Yang R.Y."/>
            <person name="Li H.T."/>
            <person name="Zhu H."/>
            <person name="Zhou G.P."/>
            <person name="Wang M."/>
            <person name="Wang L."/>
        </authorList>
    </citation>
    <scope>NUCLEOTIDE SEQUENCE [LARGE SCALE GENOMIC DNA]</scope>
    <source>
        <strain evidence="4">ATCC 90039 / CBS 2479 / JCM 2466 / KCTC 7840 / NCYC 2677 / UAMH 7654</strain>
    </source>
</reference>
<organism evidence="3 4">
    <name type="scientific">Trichosporon asahii var. asahii (strain ATCC 90039 / CBS 2479 / JCM 2466 / KCTC 7840 / NBRC 103889/ NCYC 2677 / UAMH 7654)</name>
    <name type="common">Yeast</name>
    <dbReference type="NCBI Taxonomy" id="1186058"/>
    <lineage>
        <taxon>Eukaryota</taxon>
        <taxon>Fungi</taxon>
        <taxon>Dikarya</taxon>
        <taxon>Basidiomycota</taxon>
        <taxon>Agaricomycotina</taxon>
        <taxon>Tremellomycetes</taxon>
        <taxon>Trichosporonales</taxon>
        <taxon>Trichosporonaceae</taxon>
        <taxon>Trichosporon</taxon>
    </lineage>
</organism>
<proteinExistence type="predicted"/>
<sequence length="210" mass="22639">MLLKTLAALALLFSASAVPGSEWGGDHSPAHAVAPATMHANAKTPTARLCTEEFSPNGQYIDHGCGIAIQTHRKRYSGVLCVRTHADTKEGDDVFLAPCEALTTSGGRWDMLLGSTSIRNMQASEPGYCLAASSDRTRVVMAKCKDCEDQRWFTSLSDGYVGKIQWGGPESNLCLANPGSGRNVRELKLDWCNDFPGQVWEMSQLGEATG</sequence>
<name>J6ESG4_TRIAS</name>
<dbReference type="AlphaFoldDB" id="J6ESG4"/>
<feature type="signal peptide" evidence="1">
    <location>
        <begin position="1"/>
        <end position="17"/>
    </location>
</feature>
<dbReference type="PROSITE" id="PS50231">
    <property type="entry name" value="RICIN_B_LECTIN"/>
    <property type="match status" value="1"/>
</dbReference>
<gene>
    <name evidence="3" type="ORF">A1Q1_05821</name>
</gene>
<evidence type="ECO:0000313" key="4">
    <source>
        <dbReference type="Proteomes" id="UP000002748"/>
    </source>
</evidence>
<feature type="chain" id="PRO_5003787175" description="Ricin B lectin domain-containing protein" evidence="1">
    <location>
        <begin position="18"/>
        <end position="210"/>
    </location>
</feature>
<dbReference type="EMBL" id="ALBS01000322">
    <property type="protein sequence ID" value="EJT45672.1"/>
    <property type="molecule type" value="Genomic_DNA"/>
</dbReference>
<dbReference type="RefSeq" id="XP_014176505.1">
    <property type="nucleotide sequence ID" value="XM_014321030.1"/>
</dbReference>
<evidence type="ECO:0000313" key="3">
    <source>
        <dbReference type="EMBL" id="EJT45672.1"/>
    </source>
</evidence>
<accession>J6ESG4</accession>
<dbReference type="HOGENOM" id="CLU_1310883_0_0_1"/>
<evidence type="ECO:0000256" key="1">
    <source>
        <dbReference type="SAM" id="SignalP"/>
    </source>
</evidence>
<keyword evidence="1" id="KW-0732">Signal</keyword>
<dbReference type="VEuPathDB" id="FungiDB:A1Q1_05821"/>
<dbReference type="Proteomes" id="UP000002748">
    <property type="component" value="Unassembled WGS sequence"/>
</dbReference>
<dbReference type="GeneID" id="25989333"/>